<dbReference type="OrthoDB" id="429145at2759"/>
<comment type="function">
    <text evidence="2 9">Reversible hydration of carbon dioxide.</text>
</comment>
<comment type="cofactor">
    <cofactor evidence="1 9">
        <name>Zn(2+)</name>
        <dbReference type="ChEBI" id="CHEBI:29105"/>
    </cofactor>
</comment>
<evidence type="ECO:0000256" key="9">
    <source>
        <dbReference type="RuleBase" id="RU367011"/>
    </source>
</evidence>
<dbReference type="Pfam" id="PF00194">
    <property type="entry name" value="Carb_anhydrase"/>
    <property type="match status" value="1"/>
</dbReference>
<evidence type="ECO:0000256" key="8">
    <source>
        <dbReference type="ARBA" id="ARBA00048348"/>
    </source>
</evidence>
<accession>A0A5N6TQP8</accession>
<evidence type="ECO:0000256" key="4">
    <source>
        <dbReference type="ARBA" id="ARBA00012925"/>
    </source>
</evidence>
<dbReference type="AlphaFoldDB" id="A0A5N6TQP8"/>
<evidence type="ECO:0000313" key="12">
    <source>
        <dbReference type="Proteomes" id="UP000325780"/>
    </source>
</evidence>
<reference evidence="11 12" key="1">
    <citation type="submission" date="2019-04" db="EMBL/GenBank/DDBJ databases">
        <title>Friends and foes A comparative genomics study of 23 Aspergillus species from section Flavi.</title>
        <authorList>
            <consortium name="DOE Joint Genome Institute"/>
            <person name="Kjaerbolling I."/>
            <person name="Vesth T."/>
            <person name="Frisvad J.C."/>
            <person name="Nybo J.L."/>
            <person name="Theobald S."/>
            <person name="Kildgaard S."/>
            <person name="Isbrandt T."/>
            <person name="Kuo A."/>
            <person name="Sato A."/>
            <person name="Lyhne E.K."/>
            <person name="Kogle M.E."/>
            <person name="Wiebenga A."/>
            <person name="Kun R.S."/>
            <person name="Lubbers R.J."/>
            <person name="Makela M.R."/>
            <person name="Barry K."/>
            <person name="Chovatia M."/>
            <person name="Clum A."/>
            <person name="Daum C."/>
            <person name="Haridas S."/>
            <person name="He G."/>
            <person name="LaButti K."/>
            <person name="Lipzen A."/>
            <person name="Mondo S."/>
            <person name="Riley R."/>
            <person name="Salamov A."/>
            <person name="Simmons B.A."/>
            <person name="Magnuson J.K."/>
            <person name="Henrissat B."/>
            <person name="Mortensen U.H."/>
            <person name="Larsen T.O."/>
            <person name="Devries R.P."/>
            <person name="Grigoriev I.V."/>
            <person name="Machida M."/>
            <person name="Baker S.E."/>
            <person name="Andersen M.R."/>
        </authorList>
    </citation>
    <scope>NUCLEOTIDE SEQUENCE [LARGE SCALE GENOMIC DNA]</scope>
    <source>
        <strain evidence="11 12">IBT 18842</strain>
    </source>
</reference>
<dbReference type="EMBL" id="ML742152">
    <property type="protein sequence ID" value="KAE8148630.1"/>
    <property type="molecule type" value="Genomic_DNA"/>
</dbReference>
<dbReference type="GO" id="GO:0004089">
    <property type="term" value="F:carbonate dehydratase activity"/>
    <property type="evidence" value="ECO:0007669"/>
    <property type="project" value="UniProtKB-UniRule"/>
</dbReference>
<dbReference type="InterPro" id="IPR041891">
    <property type="entry name" value="Alpha_CA_prokaryot-like"/>
</dbReference>
<evidence type="ECO:0000256" key="5">
    <source>
        <dbReference type="ARBA" id="ARBA00022723"/>
    </source>
</evidence>
<name>A0A5N6TQP8_ASPAV</name>
<dbReference type="PROSITE" id="PS51144">
    <property type="entry name" value="ALPHA_CA_2"/>
    <property type="match status" value="1"/>
</dbReference>
<evidence type="ECO:0000256" key="1">
    <source>
        <dbReference type="ARBA" id="ARBA00001947"/>
    </source>
</evidence>
<evidence type="ECO:0000256" key="3">
    <source>
        <dbReference type="ARBA" id="ARBA00010718"/>
    </source>
</evidence>
<keyword evidence="7 9" id="KW-0456">Lyase</keyword>
<comment type="catalytic activity">
    <reaction evidence="8 9">
        <text>hydrogencarbonate + H(+) = CO2 + H2O</text>
        <dbReference type="Rhea" id="RHEA:10748"/>
        <dbReference type="ChEBI" id="CHEBI:15377"/>
        <dbReference type="ChEBI" id="CHEBI:15378"/>
        <dbReference type="ChEBI" id="CHEBI:16526"/>
        <dbReference type="ChEBI" id="CHEBI:17544"/>
        <dbReference type="EC" id="4.2.1.1"/>
    </reaction>
</comment>
<dbReference type="InterPro" id="IPR001148">
    <property type="entry name" value="CA_dom"/>
</dbReference>
<sequence>MLSLTVLFLAIFLVQGIQCSTDSNKPSYNYTDTGGPLEWYSMDRKNNKACSQGKIQSPINLDPDTIRTLAPGELKINISDVDIKPPKLLSSSFKFPPGKGYLTDGNSTYELRQFHFHTPSEHHIKGEYYPAEVHFVFEANKGERKGVLGVLFDLVDPESPDTDSPDTDSPFQTIFNHIKRTRYSSRSYPVSFRELGDFVRASDVMTYTGSLTTPPCTEGVQWYIPHDAILSSVGDYTLLRKLLKFNA</sequence>
<dbReference type="SMART" id="SM01057">
    <property type="entry name" value="Carb_anhydrase"/>
    <property type="match status" value="1"/>
</dbReference>
<feature type="chain" id="PRO_5031587320" description="Carbonic anhydrase" evidence="9">
    <location>
        <begin position="17"/>
        <end position="247"/>
    </location>
</feature>
<dbReference type="InterPro" id="IPR023561">
    <property type="entry name" value="Carbonic_anhydrase_a-class"/>
</dbReference>
<keyword evidence="6 9" id="KW-0862">Zinc</keyword>
<dbReference type="GO" id="GO:0008270">
    <property type="term" value="F:zinc ion binding"/>
    <property type="evidence" value="ECO:0007669"/>
    <property type="project" value="UniProtKB-UniRule"/>
</dbReference>
<evidence type="ECO:0000256" key="7">
    <source>
        <dbReference type="ARBA" id="ARBA00023239"/>
    </source>
</evidence>
<keyword evidence="9" id="KW-0732">Signal</keyword>
<dbReference type="InterPro" id="IPR036398">
    <property type="entry name" value="CA_dom_sf"/>
</dbReference>
<dbReference type="SUPFAM" id="SSF51069">
    <property type="entry name" value="Carbonic anhydrase"/>
    <property type="match status" value="1"/>
</dbReference>
<dbReference type="InterPro" id="IPR018338">
    <property type="entry name" value="Carbonic_anhydrase_a-class_CS"/>
</dbReference>
<dbReference type="CDD" id="cd03124">
    <property type="entry name" value="alpha_CA_prokaryotic_like"/>
    <property type="match status" value="1"/>
</dbReference>
<evidence type="ECO:0000313" key="11">
    <source>
        <dbReference type="EMBL" id="KAE8148630.1"/>
    </source>
</evidence>
<evidence type="ECO:0000259" key="10">
    <source>
        <dbReference type="PROSITE" id="PS51144"/>
    </source>
</evidence>
<dbReference type="Gene3D" id="3.10.200.10">
    <property type="entry name" value="Alpha carbonic anhydrase"/>
    <property type="match status" value="1"/>
</dbReference>
<dbReference type="PANTHER" id="PTHR18952:SF265">
    <property type="entry name" value="CARBONIC ANHYDRASE"/>
    <property type="match status" value="1"/>
</dbReference>
<proteinExistence type="inferred from homology"/>
<evidence type="ECO:0000256" key="6">
    <source>
        <dbReference type="ARBA" id="ARBA00022833"/>
    </source>
</evidence>
<keyword evidence="12" id="KW-1185">Reference proteome</keyword>
<feature type="domain" description="Alpha-carbonic anhydrase" evidence="10">
    <location>
        <begin position="26"/>
        <end position="247"/>
    </location>
</feature>
<dbReference type="PROSITE" id="PS00162">
    <property type="entry name" value="ALPHA_CA_1"/>
    <property type="match status" value="1"/>
</dbReference>
<dbReference type="Proteomes" id="UP000325780">
    <property type="component" value="Unassembled WGS sequence"/>
</dbReference>
<protein>
    <recommendedName>
        <fullName evidence="4 9">Carbonic anhydrase</fullName>
        <ecNumber evidence="4 9">4.2.1.1</ecNumber>
    </recommendedName>
</protein>
<organism evidence="11 12">
    <name type="scientific">Aspergillus avenaceus</name>
    <dbReference type="NCBI Taxonomy" id="36643"/>
    <lineage>
        <taxon>Eukaryota</taxon>
        <taxon>Fungi</taxon>
        <taxon>Dikarya</taxon>
        <taxon>Ascomycota</taxon>
        <taxon>Pezizomycotina</taxon>
        <taxon>Eurotiomycetes</taxon>
        <taxon>Eurotiomycetidae</taxon>
        <taxon>Eurotiales</taxon>
        <taxon>Aspergillaceae</taxon>
        <taxon>Aspergillus</taxon>
        <taxon>Aspergillus subgen. Circumdati</taxon>
    </lineage>
</organism>
<dbReference type="PANTHER" id="PTHR18952">
    <property type="entry name" value="CARBONIC ANHYDRASE"/>
    <property type="match status" value="1"/>
</dbReference>
<dbReference type="EC" id="4.2.1.1" evidence="4 9"/>
<keyword evidence="5 9" id="KW-0479">Metal-binding</keyword>
<comment type="similarity">
    <text evidence="3 9">Belongs to the alpha-carbonic anhydrase family.</text>
</comment>
<evidence type="ECO:0000256" key="2">
    <source>
        <dbReference type="ARBA" id="ARBA00002904"/>
    </source>
</evidence>
<feature type="signal peptide" evidence="9">
    <location>
        <begin position="1"/>
        <end position="16"/>
    </location>
</feature>
<gene>
    <name evidence="11" type="ORF">BDV25DRAFT_141589</name>
</gene>